<proteinExistence type="predicted"/>
<sequence length="156" mass="17439">MRKLNLAIAFVLATTALSTATYLPSQVSNPRFGVWKLDSTAPPPSNNIMTYEPYEDGGMRITVESTNATGRESTWSYVTLFDGVFRPVTGQESAETAVETINERTTRISNARNGRVYQVIINTLLDDGDTINNEYVRLDEDGNIVRVSHATYRRIE</sequence>
<protein>
    <submittedName>
        <fullName evidence="1">Uncharacterized protein</fullName>
    </submittedName>
</protein>
<evidence type="ECO:0000313" key="1">
    <source>
        <dbReference type="EMBL" id="SUZ92083.1"/>
    </source>
</evidence>
<dbReference type="EMBL" id="UINC01002029">
    <property type="protein sequence ID" value="SUZ92083.1"/>
    <property type="molecule type" value="Genomic_DNA"/>
</dbReference>
<organism evidence="1">
    <name type="scientific">marine metagenome</name>
    <dbReference type="NCBI Taxonomy" id="408172"/>
    <lineage>
        <taxon>unclassified sequences</taxon>
        <taxon>metagenomes</taxon>
        <taxon>ecological metagenomes</taxon>
    </lineage>
</organism>
<accession>A0A381RT60</accession>
<gene>
    <name evidence="1" type="ORF">METZ01_LOCUS44937</name>
</gene>
<name>A0A381RT60_9ZZZZ</name>
<reference evidence="1" key="1">
    <citation type="submission" date="2018-05" db="EMBL/GenBank/DDBJ databases">
        <authorList>
            <person name="Lanie J.A."/>
            <person name="Ng W.-L."/>
            <person name="Kazmierczak K.M."/>
            <person name="Andrzejewski T.M."/>
            <person name="Davidsen T.M."/>
            <person name="Wayne K.J."/>
            <person name="Tettelin H."/>
            <person name="Glass J.I."/>
            <person name="Rusch D."/>
            <person name="Podicherti R."/>
            <person name="Tsui H.-C.T."/>
            <person name="Winkler M.E."/>
        </authorList>
    </citation>
    <scope>NUCLEOTIDE SEQUENCE</scope>
</reference>
<dbReference type="AlphaFoldDB" id="A0A381RT60"/>